<evidence type="ECO:0000256" key="1">
    <source>
        <dbReference type="SAM" id="MobiDB-lite"/>
    </source>
</evidence>
<dbReference type="Proteomes" id="UP000654075">
    <property type="component" value="Unassembled WGS sequence"/>
</dbReference>
<feature type="non-terminal residue" evidence="2">
    <location>
        <position position="331"/>
    </location>
</feature>
<proteinExistence type="predicted"/>
<feature type="compositionally biased region" description="Pro residues" evidence="1">
    <location>
        <begin position="105"/>
        <end position="118"/>
    </location>
</feature>
<accession>A0A813HLV0</accession>
<reference evidence="2" key="1">
    <citation type="submission" date="2021-02" db="EMBL/GenBank/DDBJ databases">
        <authorList>
            <person name="Dougan E. K."/>
            <person name="Rhodes N."/>
            <person name="Thang M."/>
            <person name="Chan C."/>
        </authorList>
    </citation>
    <scope>NUCLEOTIDE SEQUENCE</scope>
</reference>
<protein>
    <submittedName>
        <fullName evidence="2">Uncharacterized protein</fullName>
    </submittedName>
</protein>
<feature type="region of interest" description="Disordered" evidence="1">
    <location>
        <begin position="100"/>
        <end position="189"/>
    </location>
</feature>
<feature type="compositionally biased region" description="Low complexity" evidence="1">
    <location>
        <begin position="22"/>
        <end position="34"/>
    </location>
</feature>
<evidence type="ECO:0000313" key="3">
    <source>
        <dbReference type="Proteomes" id="UP000654075"/>
    </source>
</evidence>
<organism evidence="2 3">
    <name type="scientific">Polarella glacialis</name>
    <name type="common">Dinoflagellate</name>
    <dbReference type="NCBI Taxonomy" id="89957"/>
    <lineage>
        <taxon>Eukaryota</taxon>
        <taxon>Sar</taxon>
        <taxon>Alveolata</taxon>
        <taxon>Dinophyceae</taxon>
        <taxon>Suessiales</taxon>
        <taxon>Suessiaceae</taxon>
        <taxon>Polarella</taxon>
    </lineage>
</organism>
<feature type="region of interest" description="Disordered" evidence="1">
    <location>
        <begin position="285"/>
        <end position="312"/>
    </location>
</feature>
<evidence type="ECO:0000313" key="2">
    <source>
        <dbReference type="EMBL" id="CAE8639214.1"/>
    </source>
</evidence>
<feature type="non-terminal residue" evidence="2">
    <location>
        <position position="1"/>
    </location>
</feature>
<gene>
    <name evidence="2" type="ORF">PGLA1383_LOCUS54258</name>
</gene>
<feature type="region of interest" description="Disordered" evidence="1">
    <location>
        <begin position="20"/>
        <end position="67"/>
    </location>
</feature>
<sequence length="331" mass="33016">LLAQRVAELERLNLALSAEVQASSPGAARAASPAEELLQRVAQLDAHHSPAEPAEHPPAAAATNTVSPTTAAATNIVSPSTAAATAAAAATATVGTAATVTATTPPKPPTPPPTPTPTATPTATTLTTATTTPTTATITAAATTPTAATTASSSRRRWLPSPLATWVRSGPFGRPRLGPGEPSAQDGPLAKCPEEEAAALSEQEPAVFRDARDARDVGADAEAAAAAAAAAAAVLKALGASEEAACGNPSELSDAPFAVEDAAHGQGKAVASCARMAASPAAAAPAVMADMQQHHHHHHQQQQYQHQQQQQQLLVQPFEAAAAAADLGAAG</sequence>
<name>A0A813HLV0_POLGL</name>
<feature type="compositionally biased region" description="Basic and acidic residues" evidence="1">
    <location>
        <begin position="45"/>
        <end position="55"/>
    </location>
</feature>
<feature type="compositionally biased region" description="Low complexity" evidence="1">
    <location>
        <begin position="301"/>
        <end position="312"/>
    </location>
</feature>
<keyword evidence="3" id="KW-1185">Reference proteome</keyword>
<dbReference type="AlphaFoldDB" id="A0A813HLV0"/>
<dbReference type="EMBL" id="CAJNNV010032184">
    <property type="protein sequence ID" value="CAE8639214.1"/>
    <property type="molecule type" value="Genomic_DNA"/>
</dbReference>
<feature type="compositionally biased region" description="Low complexity" evidence="1">
    <location>
        <begin position="119"/>
        <end position="153"/>
    </location>
</feature>
<comment type="caution">
    <text evidence="2">The sequence shown here is derived from an EMBL/GenBank/DDBJ whole genome shotgun (WGS) entry which is preliminary data.</text>
</comment>